<evidence type="ECO:0000313" key="3">
    <source>
        <dbReference type="Proteomes" id="UP000199087"/>
    </source>
</evidence>
<dbReference type="OrthoDB" id="9798476at2"/>
<gene>
    <name evidence="2" type="ORF">BN000_01831</name>
</gene>
<dbReference type="Pfam" id="PF09350">
    <property type="entry name" value="DJC28_CD"/>
    <property type="match status" value="1"/>
</dbReference>
<dbReference type="InterPro" id="IPR052573">
    <property type="entry name" value="DnaJ_C_subfamily_28"/>
</dbReference>
<dbReference type="Proteomes" id="UP000199087">
    <property type="component" value="Unassembled WGS sequence"/>
</dbReference>
<keyword evidence="3" id="KW-1185">Reference proteome</keyword>
<reference evidence="3" key="1">
    <citation type="submission" date="2015-05" db="EMBL/GenBank/DDBJ databases">
        <authorList>
            <person name="Urmite Genomes"/>
        </authorList>
    </citation>
    <scope>NUCLEOTIDE SEQUENCE [LARGE SCALE GENOMIC DNA]</scope>
    <source>
        <strain evidence="3">LF1</strain>
    </source>
</reference>
<dbReference type="RefSeq" id="WP_090633522.1">
    <property type="nucleotide sequence ID" value="NZ_CVRB01000002.1"/>
</dbReference>
<organism evidence="2 3">
    <name type="scientific">Neobacillus massiliamazoniensis</name>
    <dbReference type="NCBI Taxonomy" id="1499688"/>
    <lineage>
        <taxon>Bacteria</taxon>
        <taxon>Bacillati</taxon>
        <taxon>Bacillota</taxon>
        <taxon>Bacilli</taxon>
        <taxon>Bacillales</taxon>
        <taxon>Bacillaceae</taxon>
        <taxon>Neobacillus</taxon>
    </lineage>
</organism>
<dbReference type="EMBL" id="CVRB01000002">
    <property type="protein sequence ID" value="CRK81913.1"/>
    <property type="molecule type" value="Genomic_DNA"/>
</dbReference>
<name>A0A0U1NV49_9BACI</name>
<accession>A0A0U1NV49</accession>
<dbReference type="InterPro" id="IPR018961">
    <property type="entry name" value="DnaJ_homolog_subfam-C_membr-28"/>
</dbReference>
<proteinExistence type="predicted"/>
<dbReference type="AlphaFoldDB" id="A0A0U1NV49"/>
<feature type="domain" description="DnaJ homologue subfamily C member 28 conserved" evidence="1">
    <location>
        <begin position="9"/>
        <end position="73"/>
    </location>
</feature>
<dbReference type="PANTHER" id="PTHR39158">
    <property type="entry name" value="OS08G0560600 PROTEIN"/>
    <property type="match status" value="1"/>
</dbReference>
<sequence>MDLFHIVSEDRIKKAYRDGDFNHLPGYGKPLQLEDLSGIPEELRMAYKLMKNAGYTEEESSLRQEMMTIESLLKKCDDSEKDDLQKKLNEKMLRFNQLMSKRGVQTNSSLFKNYQLKVQNKLKI</sequence>
<dbReference type="STRING" id="1499688.BN000_01831"/>
<dbReference type="PANTHER" id="PTHR39158:SF1">
    <property type="entry name" value="DNAJ HOMOLOG SUBFAMILY C MEMBER 28"/>
    <property type="match status" value="1"/>
</dbReference>
<protein>
    <submittedName>
        <fullName evidence="2">DnaJ-like, subfamily C, domain-containing protein</fullName>
    </submittedName>
</protein>
<evidence type="ECO:0000313" key="2">
    <source>
        <dbReference type="EMBL" id="CRK81913.1"/>
    </source>
</evidence>
<evidence type="ECO:0000259" key="1">
    <source>
        <dbReference type="Pfam" id="PF09350"/>
    </source>
</evidence>